<dbReference type="GO" id="GO:0005656">
    <property type="term" value="C:nuclear pre-replicative complex"/>
    <property type="evidence" value="ECO:0007669"/>
    <property type="project" value="TreeGrafter"/>
</dbReference>
<reference evidence="9 10" key="1">
    <citation type="submission" date="2019-06" db="EMBL/GenBank/DDBJ databases">
        <title>Wine fermentation using esterase from Monascus purpureus.</title>
        <authorList>
            <person name="Geng C."/>
            <person name="Zhang Y."/>
        </authorList>
    </citation>
    <scope>NUCLEOTIDE SEQUENCE [LARGE SCALE GENOMIC DNA]</scope>
    <source>
        <strain evidence="9">HQ1</strain>
    </source>
</reference>
<organism evidence="9 10">
    <name type="scientific">Monascus purpureus</name>
    <name type="common">Red mold</name>
    <name type="synonym">Monascus anka</name>
    <dbReference type="NCBI Taxonomy" id="5098"/>
    <lineage>
        <taxon>Eukaryota</taxon>
        <taxon>Fungi</taxon>
        <taxon>Dikarya</taxon>
        <taxon>Ascomycota</taxon>
        <taxon>Pezizomycotina</taxon>
        <taxon>Eurotiomycetes</taxon>
        <taxon>Eurotiomycetidae</taxon>
        <taxon>Eurotiales</taxon>
        <taxon>Aspergillaceae</taxon>
        <taxon>Monascus</taxon>
    </lineage>
</organism>
<proteinExistence type="inferred from homology"/>
<dbReference type="InterPro" id="IPR040855">
    <property type="entry name" value="ORC_WH_C"/>
</dbReference>
<evidence type="ECO:0000256" key="2">
    <source>
        <dbReference type="ARBA" id="ARBA00010977"/>
    </source>
</evidence>
<evidence type="ECO:0000256" key="4">
    <source>
        <dbReference type="ARBA" id="ARBA00023125"/>
    </source>
</evidence>
<feature type="compositionally biased region" description="Basic and acidic residues" evidence="6">
    <location>
        <begin position="42"/>
        <end position="51"/>
    </location>
</feature>
<dbReference type="EMBL" id="VIFY01000026">
    <property type="protein sequence ID" value="TQB74860.1"/>
    <property type="molecule type" value="Genomic_DNA"/>
</dbReference>
<evidence type="ECO:0000313" key="10">
    <source>
        <dbReference type="Proteomes" id="UP000319663"/>
    </source>
</evidence>
<keyword evidence="10" id="KW-1185">Reference proteome</keyword>
<dbReference type="InterPro" id="IPR045667">
    <property type="entry name" value="ORC3_N"/>
</dbReference>
<evidence type="ECO:0000256" key="5">
    <source>
        <dbReference type="ARBA" id="ARBA00023242"/>
    </source>
</evidence>
<dbReference type="Proteomes" id="UP000319663">
    <property type="component" value="Unassembled WGS sequence"/>
</dbReference>
<comment type="caution">
    <text evidence="9">The sequence shown here is derived from an EMBL/GenBank/DDBJ whole genome shotgun (WGS) entry which is preliminary data.</text>
</comment>
<feature type="domain" description="Origin recognition complex subunit 3 N-terminal" evidence="7">
    <location>
        <begin position="15"/>
        <end position="321"/>
    </location>
</feature>
<dbReference type="GO" id="GO:0003688">
    <property type="term" value="F:DNA replication origin binding"/>
    <property type="evidence" value="ECO:0007669"/>
    <property type="project" value="TreeGrafter"/>
</dbReference>
<evidence type="ECO:0000256" key="3">
    <source>
        <dbReference type="ARBA" id="ARBA00022705"/>
    </source>
</evidence>
<keyword evidence="3" id="KW-0235">DNA replication</keyword>
<feature type="region of interest" description="Disordered" evidence="6">
    <location>
        <begin position="15"/>
        <end position="52"/>
    </location>
</feature>
<protein>
    <submittedName>
        <fullName evidence="9">Uncharacterized protein</fullName>
    </submittedName>
</protein>
<dbReference type="PANTHER" id="PTHR12748">
    <property type="entry name" value="ORIGIN RECOGNITION COMPLEX SUBUNIT 3"/>
    <property type="match status" value="1"/>
</dbReference>
<dbReference type="InterPro" id="IPR020795">
    <property type="entry name" value="ORC3"/>
</dbReference>
<gene>
    <name evidence="9" type="ORF">MPDQ_004091</name>
</gene>
<evidence type="ECO:0000259" key="7">
    <source>
        <dbReference type="Pfam" id="PF07034"/>
    </source>
</evidence>
<comment type="similarity">
    <text evidence="2">Belongs to the ORC3 family.</text>
</comment>
<evidence type="ECO:0000259" key="8">
    <source>
        <dbReference type="Pfam" id="PF18137"/>
    </source>
</evidence>
<evidence type="ECO:0000256" key="1">
    <source>
        <dbReference type="ARBA" id="ARBA00004123"/>
    </source>
</evidence>
<dbReference type="GO" id="GO:0006270">
    <property type="term" value="P:DNA replication initiation"/>
    <property type="evidence" value="ECO:0007669"/>
    <property type="project" value="TreeGrafter"/>
</dbReference>
<dbReference type="STRING" id="5098.A0A507R1M9"/>
<name>A0A507R1M9_MONPU</name>
<sequence length="646" mass="72812">MDEIQDTLKDGLNAQGVYVYQPGSKPEKAHGERPSKRRKVKAKDEDQRDEISPFVPLLDGHEALESVQLRYNTYKTLWSEQERKIQEILDDVDSQVLENVLSFVKTTSEVYDGCIPTALVTVGSNVSSLSRLLSRLNSHLTSLEQGGVVVLESGDAPNLKTALKNIIRGAITNTEGNEGYQELLTDRAGPRLLAYDLDLLSDYVERKRVKKLVLALRDSEAFDLGVLTDLLSLLSAWLDRIPFTLLFGISTSVELFEGRLPRSSAALLRGAQFEIHDAGDCVDRIYEAVQGENNSKLWLGHPAANWPQDKLCEATRNLPSFRSFCENLLYDGHSKQVRALLEDDKFLLQQTRKHLEIGQRKLKAIFEAIRVIRIGLRNLKLSKRTNVGDLSVDALSGDLYNSPILKDLLMAVKALDAKSLEDFLTVLPGNLLEDPEFEAMQEDLRTLTQAYHGAEPLRSKYDSLYSTVGTTVVRQRVKLYTGKVRVPEEVTEYTTIVERLCDRADAYFAETLIKPQDLFLHEVFLFDLRSPLKDAFTPRPRFAVERALSSPFDYLVSTSQAVRLSAQQPTTAILYQLYLDSGALVNVYDLWQTFHSVFENVEGDDCNERLTMTLFYRALSELKTLGIVKSSRKKADHVAKSAWLGL</sequence>
<accession>A0A507R1M9</accession>
<feature type="compositionally biased region" description="Basic and acidic residues" evidence="6">
    <location>
        <begin position="25"/>
        <end position="34"/>
    </location>
</feature>
<keyword evidence="5" id="KW-0539">Nucleus</keyword>
<keyword evidence="4" id="KW-0238">DNA-binding</keyword>
<dbReference type="Pfam" id="PF18137">
    <property type="entry name" value="WHD_ORC"/>
    <property type="match status" value="1"/>
</dbReference>
<evidence type="ECO:0000256" key="6">
    <source>
        <dbReference type="SAM" id="MobiDB-lite"/>
    </source>
</evidence>
<dbReference type="PANTHER" id="PTHR12748:SF0">
    <property type="entry name" value="ORIGIN RECOGNITION COMPLEX SUBUNIT 3"/>
    <property type="match status" value="1"/>
</dbReference>
<dbReference type="GO" id="GO:0005664">
    <property type="term" value="C:nuclear origin of replication recognition complex"/>
    <property type="evidence" value="ECO:0007669"/>
    <property type="project" value="InterPro"/>
</dbReference>
<dbReference type="AlphaFoldDB" id="A0A507R1M9"/>
<dbReference type="CDD" id="cd20704">
    <property type="entry name" value="Orc3"/>
    <property type="match status" value="1"/>
</dbReference>
<comment type="subcellular location">
    <subcellularLocation>
        <location evidence="1">Nucleus</location>
    </subcellularLocation>
</comment>
<dbReference type="GO" id="GO:0031261">
    <property type="term" value="C:DNA replication preinitiation complex"/>
    <property type="evidence" value="ECO:0007669"/>
    <property type="project" value="TreeGrafter"/>
</dbReference>
<feature type="domain" description="Origin recognition complex subunit 3 winged helix C-terminal" evidence="8">
    <location>
        <begin position="541"/>
        <end position="643"/>
    </location>
</feature>
<evidence type="ECO:0000313" key="9">
    <source>
        <dbReference type="EMBL" id="TQB74860.1"/>
    </source>
</evidence>
<dbReference type="Pfam" id="PF07034">
    <property type="entry name" value="ORC3_N"/>
    <property type="match status" value="1"/>
</dbReference>